<reference evidence="3" key="1">
    <citation type="submission" date="2021-03" db="EMBL/GenBank/DDBJ databases">
        <title>Fibrella sp. HMF5335 genome sequencing and assembly.</title>
        <authorList>
            <person name="Kang H."/>
            <person name="Kim H."/>
            <person name="Bae S."/>
            <person name="Joh K."/>
        </authorList>
    </citation>
    <scope>NUCLEOTIDE SEQUENCE</scope>
    <source>
        <strain evidence="3">HMF5335</strain>
    </source>
</reference>
<dbReference type="GO" id="GO:0003677">
    <property type="term" value="F:DNA binding"/>
    <property type="evidence" value="ECO:0007669"/>
    <property type="project" value="UniProtKB-KW"/>
</dbReference>
<evidence type="ECO:0000256" key="1">
    <source>
        <dbReference type="ARBA" id="ARBA00023125"/>
    </source>
</evidence>
<dbReference type="InterPro" id="IPR041682">
    <property type="entry name" value="AAA_14"/>
</dbReference>
<keyword evidence="1" id="KW-0238">DNA-binding</keyword>
<accession>A0A939GHA8</accession>
<dbReference type="Gene3D" id="3.40.50.300">
    <property type="entry name" value="P-loop containing nucleotide triphosphate hydrolases"/>
    <property type="match status" value="1"/>
</dbReference>
<gene>
    <name evidence="3" type="ORF">J2I47_20870</name>
</gene>
<dbReference type="InterPro" id="IPR025420">
    <property type="entry name" value="DUF4143"/>
</dbReference>
<name>A0A939GHA8_9BACT</name>
<keyword evidence="3" id="KW-0067">ATP-binding</keyword>
<dbReference type="InterPro" id="IPR027417">
    <property type="entry name" value="P-loop_NTPase"/>
</dbReference>
<dbReference type="EMBL" id="JAFMYV010000012">
    <property type="protein sequence ID" value="MBO0939019.1"/>
    <property type="molecule type" value="Genomic_DNA"/>
</dbReference>
<dbReference type="Proteomes" id="UP000664034">
    <property type="component" value="Unassembled WGS sequence"/>
</dbReference>
<dbReference type="Pfam" id="PF13173">
    <property type="entry name" value="AAA_14"/>
    <property type="match status" value="1"/>
</dbReference>
<comment type="caution">
    <text evidence="3">The sequence shown here is derived from an EMBL/GenBank/DDBJ whole genome shotgun (WGS) entry which is preliminary data.</text>
</comment>
<organism evidence="3 4">
    <name type="scientific">Fibrella rubiginis</name>
    <dbReference type="NCBI Taxonomy" id="2817060"/>
    <lineage>
        <taxon>Bacteria</taxon>
        <taxon>Pseudomonadati</taxon>
        <taxon>Bacteroidota</taxon>
        <taxon>Cytophagia</taxon>
        <taxon>Cytophagales</taxon>
        <taxon>Spirosomataceae</taxon>
        <taxon>Fibrella</taxon>
    </lineage>
</organism>
<dbReference type="SMART" id="SM00382">
    <property type="entry name" value="AAA"/>
    <property type="match status" value="1"/>
</dbReference>
<feature type="domain" description="AAA+ ATPase" evidence="2">
    <location>
        <begin position="16"/>
        <end position="132"/>
    </location>
</feature>
<keyword evidence="3" id="KW-0547">Nucleotide-binding</keyword>
<protein>
    <submittedName>
        <fullName evidence="3">ATP-binding protein</fullName>
    </submittedName>
</protein>
<dbReference type="SUPFAM" id="SSF52540">
    <property type="entry name" value="P-loop containing nucleoside triphosphate hydrolases"/>
    <property type="match status" value="1"/>
</dbReference>
<dbReference type="CDD" id="cd00009">
    <property type="entry name" value="AAA"/>
    <property type="match status" value="1"/>
</dbReference>
<evidence type="ECO:0000313" key="3">
    <source>
        <dbReference type="EMBL" id="MBO0939019.1"/>
    </source>
</evidence>
<keyword evidence="4" id="KW-1185">Reference proteome</keyword>
<dbReference type="SUPFAM" id="SSF46785">
    <property type="entry name" value="Winged helix' DNA-binding domain"/>
    <property type="match status" value="1"/>
</dbReference>
<dbReference type="InterPro" id="IPR036390">
    <property type="entry name" value="WH_DNA-bd_sf"/>
</dbReference>
<sequence>MIPRLAQSDLLQRLAYFPAVALLGPRQAGKTTLAQLVQINVGRPSVYFDLERSSDLAKFQHDPVLFLEQFANQTVILDEIHRLPNLFPDLRGLIDRNRLPGRFILLGSASPDLLKNTSESLTGRIAYVELTPFLLRELPVADYQTHWLRGGFPNSMLAPTTDISVIWREDFIRNYVERDLPQLGLPASPTQSQRLLTLLANQQGGLLNQSALANALQVRNPVMTSYLSFLEQAFLVRRLQPYYTNVGKRLTKAPKLYLRDSGLLHQLLRLYDTSSLFGHPVVGGSWEGYVLEQIIPLLRYDQLPFFYRTADGAELDLVVESQGKIQLAVEIKLSDTPTLSKGVTVALQDLGNPPLLVVTPSSVTYQLRQNVTVCSVVDLPDQLAKLLH</sequence>
<dbReference type="RefSeq" id="WP_207366557.1">
    <property type="nucleotide sequence ID" value="NZ_JAFMYV010000012.1"/>
</dbReference>
<dbReference type="GO" id="GO:0005524">
    <property type="term" value="F:ATP binding"/>
    <property type="evidence" value="ECO:0007669"/>
    <property type="project" value="UniProtKB-KW"/>
</dbReference>
<evidence type="ECO:0000259" key="2">
    <source>
        <dbReference type="SMART" id="SM00382"/>
    </source>
</evidence>
<dbReference type="AlphaFoldDB" id="A0A939GHA8"/>
<evidence type="ECO:0000313" key="4">
    <source>
        <dbReference type="Proteomes" id="UP000664034"/>
    </source>
</evidence>
<dbReference type="InterPro" id="IPR003593">
    <property type="entry name" value="AAA+_ATPase"/>
</dbReference>
<dbReference type="PANTHER" id="PTHR43566">
    <property type="entry name" value="CONSERVED PROTEIN"/>
    <property type="match status" value="1"/>
</dbReference>
<dbReference type="Pfam" id="PF13635">
    <property type="entry name" value="DUF4143"/>
    <property type="match status" value="1"/>
</dbReference>
<dbReference type="PANTHER" id="PTHR43566:SF2">
    <property type="entry name" value="DUF4143 DOMAIN-CONTAINING PROTEIN"/>
    <property type="match status" value="1"/>
</dbReference>
<proteinExistence type="predicted"/>